<dbReference type="Gene3D" id="1.10.10.10">
    <property type="entry name" value="Winged helix-like DNA-binding domain superfamily/Winged helix DNA-binding domain"/>
    <property type="match status" value="1"/>
</dbReference>
<keyword evidence="3" id="KW-0804">Transcription</keyword>
<evidence type="ECO:0000256" key="1">
    <source>
        <dbReference type="ARBA" id="ARBA00023015"/>
    </source>
</evidence>
<dbReference type="EMBL" id="JBEPSH010000008">
    <property type="protein sequence ID" value="MET4578885.1"/>
    <property type="molecule type" value="Genomic_DNA"/>
</dbReference>
<evidence type="ECO:0000313" key="6">
    <source>
        <dbReference type="EMBL" id="MET4578885.1"/>
    </source>
</evidence>
<reference evidence="6 7" key="1">
    <citation type="submission" date="2024-06" db="EMBL/GenBank/DDBJ databases">
        <title>Sorghum-associated microbial communities from plants grown in Nebraska, USA.</title>
        <authorList>
            <person name="Schachtman D."/>
        </authorList>
    </citation>
    <scope>NUCLEOTIDE SEQUENCE [LARGE SCALE GENOMIC DNA]</scope>
    <source>
        <strain evidence="6 7">2709</strain>
    </source>
</reference>
<evidence type="ECO:0000256" key="3">
    <source>
        <dbReference type="ARBA" id="ARBA00023163"/>
    </source>
</evidence>
<dbReference type="SUPFAM" id="SSF55781">
    <property type="entry name" value="GAF domain-like"/>
    <property type="match status" value="1"/>
</dbReference>
<evidence type="ECO:0000313" key="7">
    <source>
        <dbReference type="Proteomes" id="UP001549320"/>
    </source>
</evidence>
<dbReference type="GO" id="GO:0003677">
    <property type="term" value="F:DNA binding"/>
    <property type="evidence" value="ECO:0007669"/>
    <property type="project" value="UniProtKB-KW"/>
</dbReference>
<dbReference type="SMART" id="SM00346">
    <property type="entry name" value="HTH_ICLR"/>
    <property type="match status" value="1"/>
</dbReference>
<dbReference type="InterPro" id="IPR005471">
    <property type="entry name" value="Tscrpt_reg_IclR_N"/>
</dbReference>
<dbReference type="InterPro" id="IPR014757">
    <property type="entry name" value="Tscrpt_reg_IclR_C"/>
</dbReference>
<protein>
    <submittedName>
        <fullName evidence="6">DNA-binding IclR family transcriptional regulator</fullName>
    </submittedName>
</protein>
<gene>
    <name evidence="6" type="ORF">ABIE13_004008</name>
</gene>
<dbReference type="InterPro" id="IPR036388">
    <property type="entry name" value="WH-like_DNA-bd_sf"/>
</dbReference>
<dbReference type="InterPro" id="IPR029016">
    <property type="entry name" value="GAF-like_dom_sf"/>
</dbReference>
<dbReference type="SUPFAM" id="SSF46785">
    <property type="entry name" value="Winged helix' DNA-binding domain"/>
    <property type="match status" value="1"/>
</dbReference>
<evidence type="ECO:0000259" key="5">
    <source>
        <dbReference type="PROSITE" id="PS51078"/>
    </source>
</evidence>
<proteinExistence type="predicted"/>
<comment type="caution">
    <text evidence="6">The sequence shown here is derived from an EMBL/GenBank/DDBJ whole genome shotgun (WGS) entry which is preliminary data.</text>
</comment>
<evidence type="ECO:0000259" key="4">
    <source>
        <dbReference type="PROSITE" id="PS51077"/>
    </source>
</evidence>
<dbReference type="InterPro" id="IPR036390">
    <property type="entry name" value="WH_DNA-bd_sf"/>
</dbReference>
<dbReference type="PROSITE" id="PS51077">
    <property type="entry name" value="HTH_ICLR"/>
    <property type="match status" value="1"/>
</dbReference>
<dbReference type="PANTHER" id="PTHR30136:SF33">
    <property type="entry name" value="TRANSCRIPTIONAL REGULATORY PROTEIN"/>
    <property type="match status" value="1"/>
</dbReference>
<dbReference type="Gene3D" id="3.30.450.40">
    <property type="match status" value="1"/>
</dbReference>
<sequence>MCSDRASSPHPKIKTSAKEDRHFVTALARGLLVLRAFKSGEERLGNHELAVRCNLPKSTISRLTYTLVKLGFLHQVEESGNYRLGMATLTLGGTTLSHLDVRQASAAILQEVADKTLTMVSLGLLDDLSMVYIATHRSEAAVVTLRLDVGSRLPIASTAMGRTYLAASPPAIREQLIERLQTLDAAAWKRALPEVRKAMSDYARTRCTYSFGEWKQQINGMATPLQLTPDLPLIIINAAAPSHLTTPEHFLTNVQPLLLDAATRISKIYLQTTGKVAFKAK</sequence>
<dbReference type="Proteomes" id="UP001549320">
    <property type="component" value="Unassembled WGS sequence"/>
</dbReference>
<feature type="domain" description="IclR-ED" evidence="5">
    <location>
        <begin position="87"/>
        <end position="271"/>
    </location>
</feature>
<feature type="domain" description="HTH iclR-type" evidence="4">
    <location>
        <begin position="24"/>
        <end position="86"/>
    </location>
</feature>
<dbReference type="PROSITE" id="PS51078">
    <property type="entry name" value="ICLR_ED"/>
    <property type="match status" value="1"/>
</dbReference>
<organism evidence="6 7">
    <name type="scientific">Ottowia thiooxydans</name>
    <dbReference type="NCBI Taxonomy" id="219182"/>
    <lineage>
        <taxon>Bacteria</taxon>
        <taxon>Pseudomonadati</taxon>
        <taxon>Pseudomonadota</taxon>
        <taxon>Betaproteobacteria</taxon>
        <taxon>Burkholderiales</taxon>
        <taxon>Comamonadaceae</taxon>
        <taxon>Ottowia</taxon>
    </lineage>
</organism>
<dbReference type="PANTHER" id="PTHR30136">
    <property type="entry name" value="HELIX-TURN-HELIX TRANSCRIPTIONAL REGULATOR, ICLR FAMILY"/>
    <property type="match status" value="1"/>
</dbReference>
<keyword evidence="2 6" id="KW-0238">DNA-binding</keyword>
<evidence type="ECO:0000256" key="2">
    <source>
        <dbReference type="ARBA" id="ARBA00023125"/>
    </source>
</evidence>
<dbReference type="Pfam" id="PF09339">
    <property type="entry name" value="HTH_IclR"/>
    <property type="match status" value="1"/>
</dbReference>
<dbReference type="InterPro" id="IPR050707">
    <property type="entry name" value="HTH_MetabolicPath_Reg"/>
</dbReference>
<name>A0ABV2QD03_9BURK</name>
<dbReference type="Pfam" id="PF01614">
    <property type="entry name" value="IclR_C"/>
    <property type="match status" value="1"/>
</dbReference>
<keyword evidence="7" id="KW-1185">Reference proteome</keyword>
<keyword evidence="1" id="KW-0805">Transcription regulation</keyword>
<accession>A0ABV2QD03</accession>